<evidence type="ECO:0000313" key="4">
    <source>
        <dbReference type="Proteomes" id="UP000305778"/>
    </source>
</evidence>
<evidence type="ECO:0000313" key="3">
    <source>
        <dbReference type="EMBL" id="TKA05011.1"/>
    </source>
</evidence>
<feature type="compositionally biased region" description="Low complexity" evidence="1">
    <location>
        <begin position="53"/>
        <end position="64"/>
    </location>
</feature>
<dbReference type="Proteomes" id="UP000305778">
    <property type="component" value="Unassembled WGS sequence"/>
</dbReference>
<evidence type="ECO:0000256" key="1">
    <source>
        <dbReference type="SAM" id="MobiDB-lite"/>
    </source>
</evidence>
<keyword evidence="4" id="KW-1185">Reference proteome</keyword>
<dbReference type="AlphaFoldDB" id="A0A4U0RXE8"/>
<protein>
    <submittedName>
        <fullName evidence="2">Uncharacterized protein</fullName>
    </submittedName>
</protein>
<proteinExistence type="predicted"/>
<feature type="region of interest" description="Disordered" evidence="1">
    <location>
        <begin position="50"/>
        <end position="77"/>
    </location>
</feature>
<sequence length="77" mass="8222">MDLQDAGATVTHLIRDRDSSNTRAFDAVFAAEGIEIVTIGIRVPRMSSIMEQGAPPGRRLGAGADLQTRAPRPHPNA</sequence>
<comment type="caution">
    <text evidence="2">The sequence shown here is derived from an EMBL/GenBank/DDBJ whole genome shotgun (WGS) entry which is preliminary data.</text>
</comment>
<dbReference type="EMBL" id="SUMC01000076">
    <property type="protein sequence ID" value="TKA01024.1"/>
    <property type="molecule type" value="Genomic_DNA"/>
</dbReference>
<gene>
    <name evidence="3" type="ORF">FCI23_33475</name>
    <name evidence="2" type="ORF">FCI23_41180</name>
</gene>
<name>A0A4U0RXE8_9ACTN</name>
<dbReference type="OrthoDB" id="1551204at2"/>
<accession>A0A4U0RXE8</accession>
<reference evidence="2 4" key="1">
    <citation type="submission" date="2019-04" db="EMBL/GenBank/DDBJ databases">
        <title>Streptomyces oryziradicis sp. nov., a novel actinomycete isolated from rhizosphere soil of rice (Oryza sativa L.).</title>
        <authorList>
            <person name="Li C."/>
        </authorList>
    </citation>
    <scope>NUCLEOTIDE SEQUENCE [LARGE SCALE GENOMIC DNA]</scope>
    <source>
        <strain evidence="2 4">NEAU-C40</strain>
    </source>
</reference>
<evidence type="ECO:0000313" key="2">
    <source>
        <dbReference type="EMBL" id="TKA01024.1"/>
    </source>
</evidence>
<organism evidence="2 4">
    <name type="scientific">Actinacidiphila oryziradicis</name>
    <dbReference type="NCBI Taxonomy" id="2571141"/>
    <lineage>
        <taxon>Bacteria</taxon>
        <taxon>Bacillati</taxon>
        <taxon>Actinomycetota</taxon>
        <taxon>Actinomycetes</taxon>
        <taxon>Kitasatosporales</taxon>
        <taxon>Streptomycetaceae</taxon>
        <taxon>Actinacidiphila</taxon>
    </lineage>
</organism>
<dbReference type="EMBL" id="SUMC01000043">
    <property type="protein sequence ID" value="TKA05011.1"/>
    <property type="molecule type" value="Genomic_DNA"/>
</dbReference>